<dbReference type="InterPro" id="IPR003583">
    <property type="entry name" value="Hlx-hairpin-Hlx_DNA-bd_motif"/>
</dbReference>
<dbReference type="GO" id="GO:0009379">
    <property type="term" value="C:Holliday junction helicase complex"/>
    <property type="evidence" value="ECO:0007669"/>
    <property type="project" value="InterPro"/>
</dbReference>
<dbReference type="GO" id="GO:0005524">
    <property type="term" value="F:ATP binding"/>
    <property type="evidence" value="ECO:0007669"/>
    <property type="project" value="InterPro"/>
</dbReference>
<dbReference type="GO" id="GO:0006310">
    <property type="term" value="P:DNA recombination"/>
    <property type="evidence" value="ECO:0007669"/>
    <property type="project" value="UniProtKB-UniRule"/>
</dbReference>
<sequence>MIEFIQGTIAYVNGEAVTIENHGIGYLIYCPNPFSFQPIGQEMKIYTYQYVREDALHLYGFKTREERALFIHLLSVSGIGPKGALAILATGEPQRVIQAIEAEDETFLVKFPGIGKKTARQMILDLKGKVKASTVISSDGEPMEKDVQQGGHLEEAIQALQALGYSEREIKKIVPNLKDKALSAEQYVKEALKLMLNQ</sequence>
<protein>
    <recommendedName>
        <fullName evidence="6">Holliday junction branch migration complex subunit RuvA</fullName>
    </recommendedName>
</protein>
<dbReference type="Gene3D" id="2.40.50.140">
    <property type="entry name" value="Nucleic acid-binding proteins"/>
    <property type="match status" value="1"/>
</dbReference>
<evidence type="ECO:0000256" key="2">
    <source>
        <dbReference type="ARBA" id="ARBA00022763"/>
    </source>
</evidence>
<dbReference type="SUPFAM" id="SSF46929">
    <property type="entry name" value="DNA helicase RuvA subunit, C-terminal domain"/>
    <property type="match status" value="1"/>
</dbReference>
<dbReference type="InterPro" id="IPR000085">
    <property type="entry name" value="RuvA"/>
</dbReference>
<comment type="caution">
    <text evidence="8">The sequence shown here is derived from an EMBL/GenBank/DDBJ whole genome shotgun (WGS) entry which is preliminary data.</text>
</comment>
<evidence type="ECO:0000259" key="7">
    <source>
        <dbReference type="SMART" id="SM00278"/>
    </source>
</evidence>
<dbReference type="InterPro" id="IPR013849">
    <property type="entry name" value="DNA_helicase_Holl-junc_RuvA_I"/>
</dbReference>
<reference evidence="8" key="2">
    <citation type="submission" date="2020-09" db="EMBL/GenBank/DDBJ databases">
        <authorList>
            <person name="Sun Q."/>
            <person name="Zhou Y."/>
        </authorList>
    </citation>
    <scope>NUCLEOTIDE SEQUENCE</scope>
    <source>
        <strain evidence="8">CGMCC 1.12777</strain>
    </source>
</reference>
<dbReference type="GO" id="GO:0005737">
    <property type="term" value="C:cytoplasm"/>
    <property type="evidence" value="ECO:0007669"/>
    <property type="project" value="UniProtKB-SubCell"/>
</dbReference>
<feature type="region of interest" description="Domain III" evidence="6">
    <location>
        <begin position="153"/>
        <end position="198"/>
    </location>
</feature>
<evidence type="ECO:0000313" key="9">
    <source>
        <dbReference type="Proteomes" id="UP000656813"/>
    </source>
</evidence>
<dbReference type="RefSeq" id="WP_188498391.1">
    <property type="nucleotide sequence ID" value="NZ_BMFV01000028.1"/>
</dbReference>
<dbReference type="CDD" id="cd14332">
    <property type="entry name" value="UBA_RuvA_C"/>
    <property type="match status" value="1"/>
</dbReference>
<keyword evidence="8" id="KW-0347">Helicase</keyword>
<keyword evidence="8" id="KW-0547">Nucleotide-binding</keyword>
<dbReference type="Gene3D" id="1.10.8.10">
    <property type="entry name" value="DNA helicase RuvA subunit, C-terminal domain"/>
    <property type="match status" value="1"/>
</dbReference>
<evidence type="ECO:0000313" key="8">
    <source>
        <dbReference type="EMBL" id="GGH85802.1"/>
    </source>
</evidence>
<dbReference type="SUPFAM" id="SSF50249">
    <property type="entry name" value="Nucleic acid-binding proteins"/>
    <property type="match status" value="1"/>
</dbReference>
<dbReference type="SMART" id="SM00278">
    <property type="entry name" value="HhH1"/>
    <property type="match status" value="2"/>
</dbReference>
<feature type="domain" description="Helix-hairpin-helix DNA-binding motif class 1" evidence="7">
    <location>
        <begin position="71"/>
        <end position="90"/>
    </location>
</feature>
<dbReference type="NCBIfam" id="TIGR00084">
    <property type="entry name" value="ruvA"/>
    <property type="match status" value="1"/>
</dbReference>
<dbReference type="Proteomes" id="UP000656813">
    <property type="component" value="Unassembled WGS sequence"/>
</dbReference>
<dbReference type="HAMAP" id="MF_00031">
    <property type="entry name" value="DNA_HJ_migration_RuvA"/>
    <property type="match status" value="1"/>
</dbReference>
<dbReference type="GO" id="GO:0009378">
    <property type="term" value="F:four-way junction helicase activity"/>
    <property type="evidence" value="ECO:0007669"/>
    <property type="project" value="InterPro"/>
</dbReference>
<dbReference type="SUPFAM" id="SSF47781">
    <property type="entry name" value="RuvA domain 2-like"/>
    <property type="match status" value="1"/>
</dbReference>
<evidence type="ECO:0000256" key="1">
    <source>
        <dbReference type="ARBA" id="ARBA00022490"/>
    </source>
</evidence>
<dbReference type="GO" id="GO:0000400">
    <property type="term" value="F:four-way junction DNA binding"/>
    <property type="evidence" value="ECO:0007669"/>
    <property type="project" value="UniProtKB-UniRule"/>
</dbReference>
<evidence type="ECO:0000256" key="6">
    <source>
        <dbReference type="HAMAP-Rule" id="MF_00031"/>
    </source>
</evidence>
<dbReference type="InterPro" id="IPR036267">
    <property type="entry name" value="RuvA_C_sf"/>
</dbReference>
<dbReference type="EMBL" id="BMFV01000028">
    <property type="protein sequence ID" value="GGH85802.1"/>
    <property type="molecule type" value="Genomic_DNA"/>
</dbReference>
<dbReference type="Pfam" id="PF14520">
    <property type="entry name" value="HHH_5"/>
    <property type="match status" value="1"/>
</dbReference>
<keyword evidence="2 6" id="KW-0227">DNA damage</keyword>
<keyword evidence="3 6" id="KW-0238">DNA-binding</keyword>
<dbReference type="InterPro" id="IPR011114">
    <property type="entry name" value="RuvA_C"/>
</dbReference>
<comment type="subunit">
    <text evidence="6">Homotetramer. Forms an RuvA(8)-RuvB(12)-Holliday junction (HJ) complex. HJ DNA is sandwiched between 2 RuvA tetramers; dsDNA enters through RuvA and exits via RuvB. An RuvB hexamer assembles on each DNA strand where it exits the tetramer. Each RuvB hexamer is contacted by two RuvA subunits (via domain III) on 2 adjacent RuvB subunits; this complex drives branch migration. In the full resolvosome a probable DNA-RuvA(4)-RuvB(12)-RuvC(2) complex forms which resolves the HJ.</text>
</comment>
<name>A0A8J2ZXV9_9BACL</name>
<keyword evidence="4 6" id="KW-0233">DNA recombination</keyword>
<feature type="domain" description="Helix-hairpin-helix DNA-binding motif class 1" evidence="7">
    <location>
        <begin position="106"/>
        <end position="125"/>
    </location>
</feature>
<evidence type="ECO:0000256" key="3">
    <source>
        <dbReference type="ARBA" id="ARBA00023125"/>
    </source>
</evidence>
<dbReference type="InterPro" id="IPR012340">
    <property type="entry name" value="NA-bd_OB-fold"/>
</dbReference>
<gene>
    <name evidence="6 8" type="primary">ruvA</name>
    <name evidence="8" type="ORF">GCM10007096_32040</name>
</gene>
<keyword evidence="8" id="KW-0378">Hydrolase</keyword>
<evidence type="ECO:0000256" key="5">
    <source>
        <dbReference type="ARBA" id="ARBA00023204"/>
    </source>
</evidence>
<proteinExistence type="inferred from homology"/>
<dbReference type="Pfam" id="PF01330">
    <property type="entry name" value="RuvA_N"/>
    <property type="match status" value="1"/>
</dbReference>
<comment type="function">
    <text evidence="6">The RuvA-RuvB-RuvC complex processes Holliday junction (HJ) DNA during genetic recombination and DNA repair, while the RuvA-RuvB complex plays an important role in the rescue of blocked DNA replication forks via replication fork reversal (RFR). RuvA specifically binds to HJ cruciform DNA, conferring on it an open structure. The RuvB hexamer acts as an ATP-dependent pump, pulling dsDNA into and through the RuvAB complex. HJ branch migration allows RuvC to scan DNA until it finds its consensus sequence, where it cleaves and resolves the cruciform DNA.</text>
</comment>
<reference evidence="8" key="1">
    <citation type="journal article" date="2014" name="Int. J. Syst. Evol. Microbiol.">
        <title>Complete genome sequence of Corynebacterium casei LMG S-19264T (=DSM 44701T), isolated from a smear-ripened cheese.</title>
        <authorList>
            <consortium name="US DOE Joint Genome Institute (JGI-PGF)"/>
            <person name="Walter F."/>
            <person name="Albersmeier A."/>
            <person name="Kalinowski J."/>
            <person name="Ruckert C."/>
        </authorList>
    </citation>
    <scope>NUCLEOTIDE SEQUENCE</scope>
    <source>
        <strain evidence="8">CGMCC 1.12777</strain>
    </source>
</reference>
<accession>A0A8J2ZXV9</accession>
<dbReference type="AlphaFoldDB" id="A0A8J2ZXV9"/>
<dbReference type="GO" id="GO:0006281">
    <property type="term" value="P:DNA repair"/>
    <property type="evidence" value="ECO:0007669"/>
    <property type="project" value="UniProtKB-UniRule"/>
</dbReference>
<dbReference type="InterPro" id="IPR010994">
    <property type="entry name" value="RuvA_2-like"/>
</dbReference>
<keyword evidence="9" id="KW-1185">Reference proteome</keyword>
<dbReference type="Pfam" id="PF07499">
    <property type="entry name" value="RuvA_C"/>
    <property type="match status" value="1"/>
</dbReference>
<dbReference type="Gene3D" id="1.10.150.20">
    <property type="entry name" value="5' to 3' exonuclease, C-terminal subdomain"/>
    <property type="match status" value="1"/>
</dbReference>
<comment type="subcellular location">
    <subcellularLocation>
        <location evidence="6">Cytoplasm</location>
    </subcellularLocation>
</comment>
<keyword evidence="1 6" id="KW-0963">Cytoplasm</keyword>
<evidence type="ECO:0000256" key="4">
    <source>
        <dbReference type="ARBA" id="ARBA00023172"/>
    </source>
</evidence>
<comment type="similarity">
    <text evidence="6">Belongs to the RuvA family.</text>
</comment>
<comment type="caution">
    <text evidence="6">Lacks conserved residue(s) required for the propagation of feature annotation.</text>
</comment>
<keyword evidence="8" id="KW-0067">ATP-binding</keyword>
<keyword evidence="5 6" id="KW-0234">DNA repair</keyword>
<organism evidence="8 9">
    <name type="scientific">Pullulanibacillus pueri</name>
    <dbReference type="NCBI Taxonomy" id="1437324"/>
    <lineage>
        <taxon>Bacteria</taxon>
        <taxon>Bacillati</taxon>
        <taxon>Bacillota</taxon>
        <taxon>Bacilli</taxon>
        <taxon>Bacillales</taxon>
        <taxon>Sporolactobacillaceae</taxon>
        <taxon>Pullulanibacillus</taxon>
    </lineage>
</organism>
<dbReference type="GO" id="GO:0048476">
    <property type="term" value="C:Holliday junction resolvase complex"/>
    <property type="evidence" value="ECO:0007669"/>
    <property type="project" value="UniProtKB-UniRule"/>
</dbReference>
<comment type="domain">
    <text evidence="6">Has three domains with a flexible linker between the domains II and III and assumes an 'L' shape. Domain III is highly mobile and contacts RuvB.</text>
</comment>